<dbReference type="AlphaFoldDB" id="A0AAN6M039"/>
<reference evidence="1 2" key="1">
    <citation type="submission" date="2021-02" db="EMBL/GenBank/DDBJ databases">
        <title>Genome assembly of Pseudopithomyces chartarum.</title>
        <authorList>
            <person name="Jauregui R."/>
            <person name="Singh J."/>
            <person name="Voisey C."/>
        </authorList>
    </citation>
    <scope>NUCLEOTIDE SEQUENCE [LARGE SCALE GENOMIC DNA]</scope>
    <source>
        <strain evidence="1 2">AGR01</strain>
    </source>
</reference>
<dbReference type="Proteomes" id="UP001280581">
    <property type="component" value="Unassembled WGS sequence"/>
</dbReference>
<gene>
    <name evidence="1" type="ORF">GRF29_77g1987749</name>
</gene>
<sequence length="213" mass="24287">MYRLIVVVRDSRSIYSTSFTNVKPGRWFVDLPEPEKVPELDVPSDGIVCFVLGARFNHPLGKLAPGVKDIGSMMAKMWDEMERDRFKYGFMGRTRTMVEVADTEAITMTWLTYWTDVDKLQKFATSVSHRLGQTAYGTSRYNHVGIMHETYKAPKGSWESVYLNMRPFGLGSARLPVKTGKDDQKRGDLLREVTLASQQTLRQRMRGNVVNAP</sequence>
<name>A0AAN6M039_9PLEO</name>
<dbReference type="InterPro" id="IPR025444">
    <property type="entry name" value="Monooxy_af470"/>
</dbReference>
<comment type="caution">
    <text evidence="1">The sequence shown here is derived from an EMBL/GenBank/DDBJ whole genome shotgun (WGS) entry which is preliminary data.</text>
</comment>
<dbReference type="EMBL" id="WVTA01000007">
    <property type="protein sequence ID" value="KAK3208784.1"/>
    <property type="molecule type" value="Genomic_DNA"/>
</dbReference>
<proteinExistence type="predicted"/>
<evidence type="ECO:0000313" key="1">
    <source>
        <dbReference type="EMBL" id="KAK3208784.1"/>
    </source>
</evidence>
<accession>A0AAN6M039</accession>
<protein>
    <submittedName>
        <fullName evidence="1">Uncharacterized protein</fullName>
    </submittedName>
</protein>
<keyword evidence="2" id="KW-1185">Reference proteome</keyword>
<organism evidence="1 2">
    <name type="scientific">Pseudopithomyces chartarum</name>
    <dbReference type="NCBI Taxonomy" id="1892770"/>
    <lineage>
        <taxon>Eukaryota</taxon>
        <taxon>Fungi</taxon>
        <taxon>Dikarya</taxon>
        <taxon>Ascomycota</taxon>
        <taxon>Pezizomycotina</taxon>
        <taxon>Dothideomycetes</taxon>
        <taxon>Pleosporomycetidae</taxon>
        <taxon>Pleosporales</taxon>
        <taxon>Massarineae</taxon>
        <taxon>Didymosphaeriaceae</taxon>
        <taxon>Pseudopithomyces</taxon>
    </lineage>
</organism>
<evidence type="ECO:0000313" key="2">
    <source>
        <dbReference type="Proteomes" id="UP001280581"/>
    </source>
</evidence>
<dbReference type="Pfam" id="PF13826">
    <property type="entry name" value="Monooxy_af470-like"/>
    <property type="match status" value="1"/>
</dbReference>